<reference evidence="1 2" key="1">
    <citation type="journal article" date="2019" name="Int. J. Syst. Evol. Microbiol.">
        <title>The Global Catalogue of Microorganisms (GCM) 10K type strain sequencing project: providing services to taxonomists for standard genome sequencing and annotation.</title>
        <authorList>
            <consortium name="The Broad Institute Genomics Platform"/>
            <consortium name="The Broad Institute Genome Sequencing Center for Infectious Disease"/>
            <person name="Wu L."/>
            <person name="Ma J."/>
        </authorList>
    </citation>
    <scope>NUCLEOTIDE SEQUENCE [LARGE SCALE GENOMIC DNA]</scope>
    <source>
        <strain evidence="1 2">CGMCC 1.12562</strain>
    </source>
</reference>
<dbReference type="EMBL" id="JBHRWN010000001">
    <property type="protein sequence ID" value="MFC3476112.1"/>
    <property type="molecule type" value="Genomic_DNA"/>
</dbReference>
<evidence type="ECO:0000313" key="1">
    <source>
        <dbReference type="EMBL" id="MFC3476112.1"/>
    </source>
</evidence>
<protein>
    <submittedName>
        <fullName evidence="1">Uncharacterized protein</fullName>
    </submittedName>
</protein>
<dbReference type="AlphaFoldDB" id="A0ABD5NA72"/>
<dbReference type="Proteomes" id="UP001595660">
    <property type="component" value="Unassembled WGS sequence"/>
</dbReference>
<name>A0ABD5NA72_9EURY</name>
<dbReference type="GeneID" id="69119280"/>
<organism evidence="1 2">
    <name type="scientific">Halobacterium litoreum</name>
    <dbReference type="NCBI Taxonomy" id="2039234"/>
    <lineage>
        <taxon>Archaea</taxon>
        <taxon>Methanobacteriati</taxon>
        <taxon>Methanobacteriota</taxon>
        <taxon>Stenosarchaea group</taxon>
        <taxon>Halobacteria</taxon>
        <taxon>Halobacteriales</taxon>
        <taxon>Halobacteriaceae</taxon>
        <taxon>Halobacterium</taxon>
    </lineage>
</organism>
<accession>A0ABD5NA72</accession>
<gene>
    <name evidence="1" type="ORF">ACFOKC_00080</name>
</gene>
<proteinExistence type="predicted"/>
<keyword evidence="2" id="KW-1185">Reference proteome</keyword>
<comment type="caution">
    <text evidence="1">The sequence shown here is derived from an EMBL/GenBank/DDBJ whole genome shotgun (WGS) entry which is preliminary data.</text>
</comment>
<sequence length="166" mass="18168">MPADLRPDPRYFNIGEKKTVTSDDLQQVTIGENETTIFSKMVPGDKVAWFGHGQEDREYAKAFIYADLVASGNGTGTAGDAIEGELVAVYTDSEQRHVLASTTVDSLGELSDAKADTRTDRPVFEAHGEHANPERHLEFRILPNSASTGMEIDPSASEARLYYSQS</sequence>
<evidence type="ECO:0000313" key="2">
    <source>
        <dbReference type="Proteomes" id="UP001595660"/>
    </source>
</evidence>
<dbReference type="RefSeq" id="WP_232572683.1">
    <property type="nucleotide sequence ID" value="NZ_CP089467.1"/>
</dbReference>